<reference evidence="2" key="1">
    <citation type="journal article" date="2019" name="Int. J. Syst. Evol. Microbiol.">
        <title>The Global Catalogue of Microorganisms (GCM) 10K type strain sequencing project: providing services to taxonomists for standard genome sequencing and annotation.</title>
        <authorList>
            <consortium name="The Broad Institute Genomics Platform"/>
            <consortium name="The Broad Institute Genome Sequencing Center for Infectious Disease"/>
            <person name="Wu L."/>
            <person name="Ma J."/>
        </authorList>
    </citation>
    <scope>NUCLEOTIDE SEQUENCE [LARGE SCALE GENOMIC DNA]</scope>
    <source>
        <strain evidence="2">CCM 4175</strain>
    </source>
</reference>
<evidence type="ECO:0000313" key="1">
    <source>
        <dbReference type="EMBL" id="GGA93230.1"/>
    </source>
</evidence>
<organism evidence="1 2">
    <name type="scientific">Staphylococcus muscae</name>
    <dbReference type="NCBI Taxonomy" id="1294"/>
    <lineage>
        <taxon>Bacteria</taxon>
        <taxon>Bacillati</taxon>
        <taxon>Bacillota</taxon>
        <taxon>Bacilli</taxon>
        <taxon>Bacillales</taxon>
        <taxon>Staphylococcaceae</taxon>
        <taxon>Staphylococcus</taxon>
    </lineage>
</organism>
<accession>A0ABQ1HWQ3</accession>
<keyword evidence="2" id="KW-1185">Reference proteome</keyword>
<dbReference type="Proteomes" id="UP000652995">
    <property type="component" value="Unassembled WGS sequence"/>
</dbReference>
<name>A0ABQ1HWQ3_9STAP</name>
<evidence type="ECO:0000313" key="2">
    <source>
        <dbReference type="Proteomes" id="UP000652995"/>
    </source>
</evidence>
<protein>
    <recommendedName>
        <fullName evidence="3">Bacteriophage protein</fullName>
    </recommendedName>
</protein>
<dbReference type="RefSeq" id="WP_229709425.1">
    <property type="nucleotide sequence ID" value="NZ_BMCB01000010.1"/>
</dbReference>
<dbReference type="EMBL" id="BMCB01000010">
    <property type="protein sequence ID" value="GGA93230.1"/>
    <property type="molecule type" value="Genomic_DNA"/>
</dbReference>
<comment type="caution">
    <text evidence="1">The sequence shown here is derived from an EMBL/GenBank/DDBJ whole genome shotgun (WGS) entry which is preliminary data.</text>
</comment>
<evidence type="ECO:0008006" key="3">
    <source>
        <dbReference type="Google" id="ProtNLM"/>
    </source>
</evidence>
<proteinExistence type="predicted"/>
<sequence>MASRMKISGEQTGIFFNEREVYKELEKRIGINRIRKIYDLALEEAGKIIYDAVKQNIRHFRNTGAEYDEVKLSKPSWVDGTRSIYVYWEGPKDRYRIVHLNEKGYHAVNGKFIRPKGLGAIERALRSAKESYYKKIQQEMEKHI</sequence>
<gene>
    <name evidence="1" type="ORF">GCM10007183_16760</name>
</gene>